<organism evidence="9 10">
    <name type="scientific">Saccharomycopsis crataegensis</name>
    <dbReference type="NCBI Taxonomy" id="43959"/>
    <lineage>
        <taxon>Eukaryota</taxon>
        <taxon>Fungi</taxon>
        <taxon>Dikarya</taxon>
        <taxon>Ascomycota</taxon>
        <taxon>Saccharomycotina</taxon>
        <taxon>Saccharomycetes</taxon>
        <taxon>Saccharomycopsidaceae</taxon>
        <taxon>Saccharomycopsis</taxon>
    </lineage>
</organism>
<evidence type="ECO:0000256" key="1">
    <source>
        <dbReference type="ARBA" id="ARBA00004232"/>
    </source>
</evidence>
<keyword evidence="4 8" id="KW-0812">Transmembrane</keyword>
<feature type="transmembrane region" description="Helical" evidence="8">
    <location>
        <begin position="232"/>
        <end position="253"/>
    </location>
</feature>
<name>A0AAV5QHW7_9ASCO</name>
<evidence type="ECO:0000256" key="8">
    <source>
        <dbReference type="SAM" id="Phobius"/>
    </source>
</evidence>
<dbReference type="PANTHER" id="PTHR28293">
    <property type="entry name" value="NUCLEAR RIM PROTEIN 1"/>
    <property type="match status" value="1"/>
</dbReference>
<keyword evidence="6 8" id="KW-0472">Membrane</keyword>
<evidence type="ECO:0000313" key="10">
    <source>
        <dbReference type="Proteomes" id="UP001360560"/>
    </source>
</evidence>
<dbReference type="InterPro" id="IPR018819">
    <property type="entry name" value="Nur1/Mug154"/>
</dbReference>
<dbReference type="Pfam" id="PF10332">
    <property type="entry name" value="DUF2418"/>
    <property type="match status" value="1"/>
</dbReference>
<evidence type="ECO:0000256" key="5">
    <source>
        <dbReference type="ARBA" id="ARBA00022989"/>
    </source>
</evidence>
<feature type="transmembrane region" description="Helical" evidence="8">
    <location>
        <begin position="100"/>
        <end position="124"/>
    </location>
</feature>
<comment type="similarity">
    <text evidence="2">Belongs to the NUR1 family.</text>
</comment>
<dbReference type="GO" id="GO:0043007">
    <property type="term" value="P:maintenance of rDNA"/>
    <property type="evidence" value="ECO:0007669"/>
    <property type="project" value="TreeGrafter"/>
</dbReference>
<comment type="function">
    <text evidence="7">Member of a perinuclear network that controls recombination at multiple loci to maintain genome stability. Required for rDNA repeat stability.</text>
</comment>
<evidence type="ECO:0000256" key="4">
    <source>
        <dbReference type="ARBA" id="ARBA00022692"/>
    </source>
</evidence>
<dbReference type="Proteomes" id="UP001360560">
    <property type="component" value="Unassembled WGS sequence"/>
</dbReference>
<feature type="transmembrane region" description="Helical" evidence="8">
    <location>
        <begin position="198"/>
        <end position="220"/>
    </location>
</feature>
<dbReference type="RefSeq" id="XP_064851281.1">
    <property type="nucleotide sequence ID" value="XM_064995209.1"/>
</dbReference>
<dbReference type="GeneID" id="90072260"/>
<reference evidence="9 10" key="1">
    <citation type="journal article" date="2023" name="Elife">
        <title>Identification of key yeast species and microbe-microbe interactions impacting larval growth of Drosophila in the wild.</title>
        <authorList>
            <person name="Mure A."/>
            <person name="Sugiura Y."/>
            <person name="Maeda R."/>
            <person name="Honda K."/>
            <person name="Sakurai N."/>
            <person name="Takahashi Y."/>
            <person name="Watada M."/>
            <person name="Katoh T."/>
            <person name="Gotoh A."/>
            <person name="Gotoh Y."/>
            <person name="Taniguchi I."/>
            <person name="Nakamura K."/>
            <person name="Hayashi T."/>
            <person name="Katayama T."/>
            <person name="Uemura T."/>
            <person name="Hattori Y."/>
        </authorList>
    </citation>
    <scope>NUCLEOTIDE SEQUENCE [LARGE SCALE GENOMIC DNA]</scope>
    <source>
        <strain evidence="9 10">SC-9</strain>
    </source>
</reference>
<evidence type="ECO:0000256" key="6">
    <source>
        <dbReference type="ARBA" id="ARBA00023136"/>
    </source>
</evidence>
<keyword evidence="10" id="KW-1185">Reference proteome</keyword>
<sequence>MISYPFDLYLSVNESLSVIDWDWYGENYTVPLGLLINILCHITFTYPMNHSYINKLNFSEESYLESDLFDASKVNSISSGGSNMLGNTYDIRHHSYRVSYLAWLFGTFDLILMIISVVNCYILFWKSFKTYSLLIRGDDYCPNTPSAFKEHLNYEAIQENDSLLRSFAKWVLGNDKLEGEKEKEEFVWKLNVWEPSKFQLMIFCGLSPIHIFTFYSNTFVSGQFMNSVMKLIQPMLITTILNYLVFHKFLILLKDRQIILSEALNEYDQKFIKPRLSKRVVDVAVDATKGPYFQDYGHGGSVQVFPSRLKSHQFQTFGFKEQYNLAEIDGRVLRDNVKKQHMAVAANRSVKKYRNVEI</sequence>
<evidence type="ECO:0000256" key="7">
    <source>
        <dbReference type="ARBA" id="ARBA00024979"/>
    </source>
</evidence>
<dbReference type="PANTHER" id="PTHR28293:SF1">
    <property type="entry name" value="NUCLEAR RIM PROTEIN 1"/>
    <property type="match status" value="1"/>
</dbReference>
<gene>
    <name evidence="9" type="ORF">DASC09_016060</name>
</gene>
<dbReference type="AlphaFoldDB" id="A0AAV5QHW7"/>
<comment type="caution">
    <text evidence="9">The sequence shown here is derived from an EMBL/GenBank/DDBJ whole genome shotgun (WGS) entry which is preliminary data.</text>
</comment>
<protein>
    <recommendedName>
        <fullName evidence="3">Nuclear rim protein 1</fullName>
    </recommendedName>
</protein>
<accession>A0AAV5QHW7</accession>
<dbReference type="GO" id="GO:0007096">
    <property type="term" value="P:regulation of exit from mitosis"/>
    <property type="evidence" value="ECO:0007669"/>
    <property type="project" value="TreeGrafter"/>
</dbReference>
<proteinExistence type="inferred from homology"/>
<dbReference type="EMBL" id="BTFZ01000002">
    <property type="protein sequence ID" value="GMM34281.1"/>
    <property type="molecule type" value="Genomic_DNA"/>
</dbReference>
<comment type="subcellular location">
    <subcellularLocation>
        <location evidence="1">Nucleus membrane</location>
        <topology evidence="1">Multi-pass membrane protein</topology>
    </subcellularLocation>
</comment>
<keyword evidence="5 8" id="KW-1133">Transmembrane helix</keyword>
<dbReference type="GO" id="GO:0031965">
    <property type="term" value="C:nuclear membrane"/>
    <property type="evidence" value="ECO:0007669"/>
    <property type="project" value="UniProtKB-SubCell"/>
</dbReference>
<evidence type="ECO:0000256" key="2">
    <source>
        <dbReference type="ARBA" id="ARBA00007900"/>
    </source>
</evidence>
<evidence type="ECO:0000313" key="9">
    <source>
        <dbReference type="EMBL" id="GMM34281.1"/>
    </source>
</evidence>
<evidence type="ECO:0000256" key="3">
    <source>
        <dbReference type="ARBA" id="ARBA00018310"/>
    </source>
</evidence>